<organism evidence="1 2">
    <name type="scientific">Phytophthora megakarya</name>
    <dbReference type="NCBI Taxonomy" id="4795"/>
    <lineage>
        <taxon>Eukaryota</taxon>
        <taxon>Sar</taxon>
        <taxon>Stramenopiles</taxon>
        <taxon>Oomycota</taxon>
        <taxon>Peronosporomycetes</taxon>
        <taxon>Peronosporales</taxon>
        <taxon>Peronosporaceae</taxon>
        <taxon>Phytophthora</taxon>
    </lineage>
</organism>
<evidence type="ECO:0000313" key="1">
    <source>
        <dbReference type="EMBL" id="OWY99041.1"/>
    </source>
</evidence>
<accession>A0A225V148</accession>
<dbReference type="OrthoDB" id="60711at2759"/>
<dbReference type="AlphaFoldDB" id="A0A225V148"/>
<sequence length="115" mass="12892">MKPFQFSGIVWMALKLPGLGFCRHRDFLCFKKMDLCKDELGDEMGYMVIHSIDPSADEITVNAFDAYAPTGATWPPLSQGHQNRTRSASISGFNSSHFVRGFISLAIVFKRVMTV</sequence>
<reference evidence="2" key="1">
    <citation type="submission" date="2017-03" db="EMBL/GenBank/DDBJ databases">
        <title>Phytopthora megakarya and P. palmivora, two closely related causual agents of cacao black pod achieved similar genome size and gene model numbers by different mechanisms.</title>
        <authorList>
            <person name="Ali S."/>
            <person name="Shao J."/>
            <person name="Larry D.J."/>
            <person name="Kronmiller B."/>
            <person name="Shen D."/>
            <person name="Strem M.D."/>
            <person name="Melnick R.L."/>
            <person name="Guiltinan M.J."/>
            <person name="Tyler B.M."/>
            <person name="Meinhardt L.W."/>
            <person name="Bailey B.A."/>
        </authorList>
    </citation>
    <scope>NUCLEOTIDE SEQUENCE [LARGE SCALE GENOMIC DNA]</scope>
    <source>
        <strain evidence="2">zdho120</strain>
    </source>
</reference>
<dbReference type="Proteomes" id="UP000198211">
    <property type="component" value="Unassembled WGS sequence"/>
</dbReference>
<evidence type="ECO:0000313" key="2">
    <source>
        <dbReference type="Proteomes" id="UP000198211"/>
    </source>
</evidence>
<dbReference type="EMBL" id="NBNE01008845">
    <property type="protein sequence ID" value="OWY99041.1"/>
    <property type="molecule type" value="Genomic_DNA"/>
</dbReference>
<proteinExistence type="predicted"/>
<keyword evidence="2" id="KW-1185">Reference proteome</keyword>
<protein>
    <submittedName>
        <fullName evidence="1">Uncharacterized protein</fullName>
    </submittedName>
</protein>
<gene>
    <name evidence="1" type="ORF">PHMEG_00030032</name>
</gene>
<name>A0A225V148_9STRA</name>
<comment type="caution">
    <text evidence="1">The sequence shown here is derived from an EMBL/GenBank/DDBJ whole genome shotgun (WGS) entry which is preliminary data.</text>
</comment>